<dbReference type="KEGG" id="lxy:O159_19860"/>
<dbReference type="SUPFAM" id="SSF51735">
    <property type="entry name" value="NAD(P)-binding Rossmann-fold domains"/>
    <property type="match status" value="1"/>
</dbReference>
<proteinExistence type="predicted"/>
<dbReference type="PANTHER" id="PTHR43362:SF1">
    <property type="entry name" value="MANNITOL DEHYDROGENASE 2-RELATED"/>
    <property type="match status" value="1"/>
</dbReference>
<dbReference type="GO" id="GO:0016616">
    <property type="term" value="F:oxidoreductase activity, acting on the CH-OH group of donors, NAD or NADP as acceptor"/>
    <property type="evidence" value="ECO:0007669"/>
    <property type="project" value="TreeGrafter"/>
</dbReference>
<evidence type="ECO:0000313" key="5">
    <source>
        <dbReference type="Proteomes" id="UP000016743"/>
    </source>
</evidence>
<organism evidence="4 5">
    <name type="scientific">Leifsonia xyli subsp. cynodontis DSM 46306</name>
    <dbReference type="NCBI Taxonomy" id="1389489"/>
    <lineage>
        <taxon>Bacteria</taxon>
        <taxon>Bacillati</taxon>
        <taxon>Actinomycetota</taxon>
        <taxon>Actinomycetes</taxon>
        <taxon>Micrococcales</taxon>
        <taxon>Microbacteriaceae</taxon>
        <taxon>Leifsonia</taxon>
    </lineage>
</organism>
<feature type="compositionally biased region" description="Low complexity" evidence="2">
    <location>
        <begin position="238"/>
        <end position="267"/>
    </location>
</feature>
<accession>U3P911</accession>
<reference evidence="4 5" key="1">
    <citation type="journal article" date="2013" name="Genome Announc.">
        <title>Complete Genome Sequence of Leifsonia xyli subsp. cynodontis Strain DSM46306, a Gram-Positive Bacterial Pathogen of Grasses.</title>
        <authorList>
            <person name="Monteiro-Vitorello C.B."/>
            <person name="Zerillo M.M."/>
            <person name="Van Sluys M.A."/>
            <person name="Camargo L.E."/>
            <person name="Kitajima J.P."/>
        </authorList>
    </citation>
    <scope>NUCLEOTIDE SEQUENCE [LARGE SCALE GENOMIC DNA]</scope>
    <source>
        <strain evidence="4 5">DSM 46306</strain>
    </source>
</reference>
<feature type="compositionally biased region" description="Low complexity" evidence="2">
    <location>
        <begin position="204"/>
        <end position="228"/>
    </location>
</feature>
<protein>
    <recommendedName>
        <fullName evidence="3">Mannitol dehydrogenase N-terminal domain-containing protein</fullName>
    </recommendedName>
</protein>
<dbReference type="Gene3D" id="3.40.50.720">
    <property type="entry name" value="NAD(P)-binding Rossmann-like Domain"/>
    <property type="match status" value="1"/>
</dbReference>
<dbReference type="HOGENOM" id="CLU_952481_0_0_11"/>
<dbReference type="InterPro" id="IPR036291">
    <property type="entry name" value="NAD(P)-bd_dom_sf"/>
</dbReference>
<feature type="region of interest" description="Disordered" evidence="2">
    <location>
        <begin position="153"/>
        <end position="292"/>
    </location>
</feature>
<dbReference type="PANTHER" id="PTHR43362">
    <property type="entry name" value="MANNITOL DEHYDROGENASE DSF1-RELATED"/>
    <property type="match status" value="1"/>
</dbReference>
<evidence type="ECO:0000256" key="1">
    <source>
        <dbReference type="ARBA" id="ARBA00023002"/>
    </source>
</evidence>
<feature type="domain" description="Mannitol dehydrogenase N-terminal" evidence="3">
    <location>
        <begin position="4"/>
        <end position="154"/>
    </location>
</feature>
<evidence type="ECO:0000313" key="4">
    <source>
        <dbReference type="EMBL" id="AGW41994.1"/>
    </source>
</evidence>
<evidence type="ECO:0000256" key="2">
    <source>
        <dbReference type="SAM" id="MobiDB-lite"/>
    </source>
</evidence>
<dbReference type="EMBL" id="CP006734">
    <property type="protein sequence ID" value="AGW41994.1"/>
    <property type="molecule type" value="Genomic_DNA"/>
</dbReference>
<dbReference type="eggNOG" id="COG0246">
    <property type="taxonomic scope" value="Bacteria"/>
</dbReference>
<gene>
    <name evidence="4" type="ORF">O159_19860</name>
</gene>
<dbReference type="STRING" id="1389489.O159_19860"/>
<name>U3P911_LEIXC</name>
<evidence type="ECO:0000259" key="3">
    <source>
        <dbReference type="Pfam" id="PF01232"/>
    </source>
</evidence>
<dbReference type="InterPro" id="IPR013131">
    <property type="entry name" value="Mannitol_DH_N"/>
</dbReference>
<sequence>MEALSSVHDGADADAWRRVLADPEVGVLILTVTEAGYAPGSAAPARVLDGLRARFQARSGGIAVVSCDNLPENGAVIRDAVLALLAPDADPDFAAWLRSDVSDVSFVSSMVDRITPTAATDRVTVRRLTGWDDAAPVVAEPFAEWVLAGAFPAGRRGKPGERASSTTSPPTSAASSGSSTPGTPSSPTGASPRVTPPWPRPSPTRRSPPSWRASGRSSAASCPSTPRRWTPPWPPSAPASATPASSTASSRSRPTARASSAHASSTRCAPASPPDGRPATLSSACSPPGPAT</sequence>
<keyword evidence="5" id="KW-1185">Reference proteome</keyword>
<keyword evidence="1" id="KW-0560">Oxidoreductase</keyword>
<feature type="compositionally biased region" description="Low complexity" evidence="2">
    <location>
        <begin position="163"/>
        <end position="193"/>
    </location>
</feature>
<dbReference type="AlphaFoldDB" id="U3P911"/>
<dbReference type="InterPro" id="IPR050988">
    <property type="entry name" value="Mannitol_DH/Oxidoreductase"/>
</dbReference>
<dbReference type="Pfam" id="PF01232">
    <property type="entry name" value="Mannitol_dh"/>
    <property type="match status" value="1"/>
</dbReference>
<dbReference type="Proteomes" id="UP000016743">
    <property type="component" value="Chromosome"/>
</dbReference>